<evidence type="ECO:0000313" key="2">
    <source>
        <dbReference type="Proteomes" id="UP000178323"/>
    </source>
</evidence>
<sequence>MKYFRVIPNAACGGGIPWRERWTRYSALIQGIPRRFAPRDDARLCAEGLIYEIRKCDQTIK</sequence>
<evidence type="ECO:0000313" key="1">
    <source>
        <dbReference type="EMBL" id="OGF21992.1"/>
    </source>
</evidence>
<gene>
    <name evidence="1" type="ORF">A2Y83_03200</name>
</gene>
<organism evidence="1 2">
    <name type="scientific">Candidatus Falkowbacteria bacterium RBG_13_39_14</name>
    <dbReference type="NCBI Taxonomy" id="1797985"/>
    <lineage>
        <taxon>Bacteria</taxon>
        <taxon>Candidatus Falkowiibacteriota</taxon>
    </lineage>
</organism>
<comment type="caution">
    <text evidence="1">The sequence shown here is derived from an EMBL/GenBank/DDBJ whole genome shotgun (WGS) entry which is preliminary data.</text>
</comment>
<name>A0A1F5S607_9BACT</name>
<dbReference type="AlphaFoldDB" id="A0A1F5S607"/>
<protein>
    <submittedName>
        <fullName evidence="1">Uncharacterized protein</fullName>
    </submittedName>
</protein>
<dbReference type="Proteomes" id="UP000178323">
    <property type="component" value="Unassembled WGS sequence"/>
</dbReference>
<reference evidence="1 2" key="1">
    <citation type="journal article" date="2016" name="Nat. Commun.">
        <title>Thousands of microbial genomes shed light on interconnected biogeochemical processes in an aquifer system.</title>
        <authorList>
            <person name="Anantharaman K."/>
            <person name="Brown C.T."/>
            <person name="Hug L.A."/>
            <person name="Sharon I."/>
            <person name="Castelle C.J."/>
            <person name="Probst A.J."/>
            <person name="Thomas B.C."/>
            <person name="Singh A."/>
            <person name="Wilkins M.J."/>
            <person name="Karaoz U."/>
            <person name="Brodie E.L."/>
            <person name="Williams K.H."/>
            <person name="Hubbard S.S."/>
            <person name="Banfield J.F."/>
        </authorList>
    </citation>
    <scope>NUCLEOTIDE SEQUENCE [LARGE SCALE GENOMIC DNA]</scope>
</reference>
<dbReference type="STRING" id="1797985.A2Y83_03200"/>
<proteinExistence type="predicted"/>
<dbReference type="EMBL" id="MFFS01000044">
    <property type="protein sequence ID" value="OGF21992.1"/>
    <property type="molecule type" value="Genomic_DNA"/>
</dbReference>
<accession>A0A1F5S607</accession>